<reference evidence="2" key="1">
    <citation type="submission" date="2020-05" db="EMBL/GenBank/DDBJ databases">
        <title>Evolutionary and genomic comparisons of hybrid uninucleate and nonhybrid Rhizoctonia fungi.</title>
        <authorList>
            <person name="Li C."/>
            <person name="Chen X."/>
        </authorList>
    </citation>
    <scope>NUCLEOTIDE SEQUENCE</scope>
    <source>
        <strain evidence="2">AG-1 IA</strain>
    </source>
</reference>
<dbReference type="PANTHER" id="PTHR12350">
    <property type="entry name" value="HISTONE-LYSINE N-METHYLTRANSFERASE-RELATED"/>
    <property type="match status" value="1"/>
</dbReference>
<dbReference type="RefSeq" id="XP_043181045.1">
    <property type="nucleotide sequence ID" value="XM_043325613.1"/>
</dbReference>
<dbReference type="PROSITE" id="PS50280">
    <property type="entry name" value="SET"/>
    <property type="match status" value="1"/>
</dbReference>
<dbReference type="GeneID" id="67028076"/>
<proteinExistence type="predicted"/>
<name>A0A8H8NXQ1_9AGAM</name>
<organism evidence="2 3">
    <name type="scientific">Rhizoctonia solani</name>
    <dbReference type="NCBI Taxonomy" id="456999"/>
    <lineage>
        <taxon>Eukaryota</taxon>
        <taxon>Fungi</taxon>
        <taxon>Dikarya</taxon>
        <taxon>Basidiomycota</taxon>
        <taxon>Agaricomycotina</taxon>
        <taxon>Agaricomycetes</taxon>
        <taxon>Cantharellales</taxon>
        <taxon>Ceratobasidiaceae</taxon>
        <taxon>Rhizoctonia</taxon>
    </lineage>
</organism>
<evidence type="ECO:0000313" key="3">
    <source>
        <dbReference type="Proteomes" id="UP000650533"/>
    </source>
</evidence>
<dbReference type="InterPro" id="IPR053201">
    <property type="entry name" value="Flavunoidine_N-MTase"/>
</dbReference>
<protein>
    <submittedName>
        <fullName evidence="2">SET domain protein</fullName>
    </submittedName>
</protein>
<dbReference type="Pfam" id="PF00856">
    <property type="entry name" value="SET"/>
    <property type="match status" value="1"/>
</dbReference>
<dbReference type="Proteomes" id="UP000650533">
    <property type="component" value="Chromosome 6"/>
</dbReference>
<accession>A0A8H8NXQ1</accession>
<feature type="domain" description="SET" evidence="1">
    <location>
        <begin position="5"/>
        <end position="114"/>
    </location>
</feature>
<dbReference type="InterPro" id="IPR001214">
    <property type="entry name" value="SET_dom"/>
</dbReference>
<dbReference type="InterPro" id="IPR046341">
    <property type="entry name" value="SET_dom_sf"/>
</dbReference>
<dbReference type="AlphaFoldDB" id="A0A8H8NXQ1"/>
<gene>
    <name evidence="2" type="ORF">RhiXN_05797</name>
</gene>
<dbReference type="PANTHER" id="PTHR12350:SF19">
    <property type="entry name" value="SET DOMAIN-CONTAINING PROTEIN"/>
    <property type="match status" value="1"/>
</dbReference>
<dbReference type="Gene3D" id="2.170.270.10">
    <property type="entry name" value="SET domain"/>
    <property type="match status" value="1"/>
</dbReference>
<dbReference type="SUPFAM" id="SSF82199">
    <property type="entry name" value="SET domain"/>
    <property type="match status" value="1"/>
</dbReference>
<evidence type="ECO:0000313" key="2">
    <source>
        <dbReference type="EMBL" id="QRW20808.1"/>
    </source>
</evidence>
<sequence length="177" mass="20081">MSSIEHLHQFPDLFAVDIQPGSFNSGLKSLVYFKENQIMSRLTGMSRTPTKTWTSVQCGPGPDDHLELNSVLVYANHSCLPNVIVDVSSNDSDEWHFRALRDISPGDNLTFFYPSTEWDMTQAFNCKCQEKNCLGMIRGARYLAYDEVEARGFINAHIIRLMEERDGAYETSSRSSD</sequence>
<dbReference type="KEGG" id="rsx:RhiXN_05797"/>
<evidence type="ECO:0000259" key="1">
    <source>
        <dbReference type="PROSITE" id="PS50280"/>
    </source>
</evidence>
<dbReference type="EMBL" id="CP059663">
    <property type="protein sequence ID" value="QRW20808.1"/>
    <property type="molecule type" value="Genomic_DNA"/>
</dbReference>